<sequence length="308" mass="35739">MEKLYLPQDFTGVFPKEEYSYKEISLTSFAVGFSANKQIEMELGLQYKDQLNANLTAISWIEDNYGYYDGETDDQPRFDKIVKVCTLYLDRGGFIVDGFYRTLQYNGKIVRPSENMPSDARLETKIRDEYNITRLFKSKGMELHKEIFVDKVIKIEGFEDFSINPRSIFFNIIKEVSIFNRCCDMNYIYAIAHEEKETLEKVKKYIGFAALPFAISGGAFVKALQTSIGLVSYLCDIDSTFHLSDKLFEYKGPVIVSDVFLKFWTNKSYRNEQGDLDWWKPTKDPMRNNTSNGSKHDAIEKFKKLSNT</sequence>
<proteinExistence type="predicted"/>
<comment type="caution">
    <text evidence="1">The sequence shown here is derived from an EMBL/GenBank/DDBJ whole genome shotgun (WGS) entry which is preliminary data.</text>
</comment>
<accession>A0A085Z3Z0</accession>
<protein>
    <submittedName>
        <fullName evidence="1">Uncharacterized protein</fullName>
    </submittedName>
</protein>
<dbReference type="STRING" id="236814.IX39_00215"/>
<dbReference type="Proteomes" id="UP000028713">
    <property type="component" value="Unassembled WGS sequence"/>
</dbReference>
<keyword evidence="2" id="KW-1185">Reference proteome</keyword>
<name>A0A085Z3Z0_9FLAO</name>
<reference evidence="1 2" key="1">
    <citation type="submission" date="2014-07" db="EMBL/GenBank/DDBJ databases">
        <title>Genome of Chryseobacterium formosense LMG 24722.</title>
        <authorList>
            <person name="Pipes S.E."/>
            <person name="Stropko S.J."/>
            <person name="Newman J.D."/>
        </authorList>
    </citation>
    <scope>NUCLEOTIDE SEQUENCE [LARGE SCALE GENOMIC DNA]</scope>
    <source>
        <strain evidence="1 2">LMG 24722</strain>
    </source>
</reference>
<dbReference type="OrthoDB" id="1236258at2"/>
<evidence type="ECO:0000313" key="1">
    <source>
        <dbReference type="EMBL" id="KFE99153.1"/>
    </source>
</evidence>
<evidence type="ECO:0000313" key="2">
    <source>
        <dbReference type="Proteomes" id="UP000028713"/>
    </source>
</evidence>
<dbReference type="RefSeq" id="WP_034672372.1">
    <property type="nucleotide sequence ID" value="NZ_FPAP01000003.1"/>
</dbReference>
<gene>
    <name evidence="1" type="ORF">IX39_00215</name>
</gene>
<dbReference type="AlphaFoldDB" id="A0A085Z3Z0"/>
<dbReference type="EMBL" id="JPRP01000001">
    <property type="protein sequence ID" value="KFE99153.1"/>
    <property type="molecule type" value="Genomic_DNA"/>
</dbReference>
<organism evidence="1 2">
    <name type="scientific">Chryseobacterium formosense</name>
    <dbReference type="NCBI Taxonomy" id="236814"/>
    <lineage>
        <taxon>Bacteria</taxon>
        <taxon>Pseudomonadati</taxon>
        <taxon>Bacteroidota</taxon>
        <taxon>Flavobacteriia</taxon>
        <taxon>Flavobacteriales</taxon>
        <taxon>Weeksellaceae</taxon>
        <taxon>Chryseobacterium group</taxon>
        <taxon>Chryseobacterium</taxon>
    </lineage>
</organism>